<dbReference type="Proteomes" id="UP000318296">
    <property type="component" value="Unassembled WGS sequence"/>
</dbReference>
<accession>A0A554LGU0</accession>
<comment type="caution">
    <text evidence="1">The sequence shown here is derived from an EMBL/GenBank/DDBJ whole genome shotgun (WGS) entry which is preliminary data.</text>
</comment>
<reference evidence="1 2" key="1">
    <citation type="submission" date="2017-07" db="EMBL/GenBank/DDBJ databases">
        <title>Mechanisms for carbon and nitrogen cycling indicate functional differentiation within the Candidate Phyla Radiation.</title>
        <authorList>
            <person name="Danczak R.E."/>
            <person name="Johnston M.D."/>
            <person name="Kenah C."/>
            <person name="Slattery M."/>
            <person name="Wrighton K.C."/>
            <person name="Wilkins M.J."/>
        </authorList>
    </citation>
    <scope>NUCLEOTIDE SEQUENCE [LARGE SCALE GENOMIC DNA]</scope>
    <source>
        <strain evidence="1">Licking1014_96</strain>
    </source>
</reference>
<evidence type="ECO:0000313" key="2">
    <source>
        <dbReference type="Proteomes" id="UP000318296"/>
    </source>
</evidence>
<dbReference type="EMBL" id="VMGH01000018">
    <property type="protein sequence ID" value="TSC92093.1"/>
    <property type="molecule type" value="Genomic_DNA"/>
</dbReference>
<proteinExistence type="predicted"/>
<evidence type="ECO:0008006" key="3">
    <source>
        <dbReference type="Google" id="ProtNLM"/>
    </source>
</evidence>
<evidence type="ECO:0000313" key="1">
    <source>
        <dbReference type="EMBL" id="TSC92093.1"/>
    </source>
</evidence>
<dbReference type="AlphaFoldDB" id="A0A554LGU0"/>
<organism evidence="1 2">
    <name type="scientific">Candidatus Berkelbacteria bacterium Licking1014_96</name>
    <dbReference type="NCBI Taxonomy" id="2017149"/>
    <lineage>
        <taxon>Bacteria</taxon>
        <taxon>Candidatus Berkelbacteria</taxon>
    </lineage>
</organism>
<protein>
    <recommendedName>
        <fullName evidence="3">SprT-like domain-containing protein</fullName>
    </recommendedName>
</protein>
<gene>
    <name evidence="1" type="ORF">CEN92_136</name>
</gene>
<name>A0A554LGU0_9BACT</name>
<sequence>MIHNSKRDNKWLKNIAQNIWHKYFADISPTNDLRVKFGQRARWQLGCIRQSRKKNSPSVVTINGYFKNPVVPQYVVESILAHEFVHYLHGFSSSRPRHFRYPHRGDIIKKEMKRRGLAEIEQKQKEWIDKNWKKIII</sequence>